<dbReference type="InterPro" id="IPR032092">
    <property type="entry name" value="PilW"/>
</dbReference>
<dbReference type="Pfam" id="PF16074">
    <property type="entry name" value="PilW"/>
    <property type="match status" value="1"/>
</dbReference>
<sequence length="279" mass="30366">MIKQKGLSLVELMIALLLGSVLTIAATQLFLVNNQTSNLQLGIAGVQENGRFAFDYLSRSLMSAGYSANEPIVPFILDGNQFNSTTPANAEIGDGVKYDSIAFEVSEGKDCLGNALTGYKRFHVLADSDGKRLICTSYEFSQVENEEGEVVGGWSADDSGPLFDNVEAFQVLYGLDFDGTEDAGYGFADIYTNATRTKALLSDLTQRRVRIVSVRFSVLLASDEAITLQEDYAPDSISVLDQTYTQGDGSVGTDINFEDRRLYRTYGSTVSLRNLVSGI</sequence>
<gene>
    <name evidence="2" type="ORF">Kalk_05755</name>
</gene>
<evidence type="ECO:0008006" key="4">
    <source>
        <dbReference type="Google" id="ProtNLM"/>
    </source>
</evidence>
<dbReference type="Proteomes" id="UP000235116">
    <property type="component" value="Chromosome"/>
</dbReference>
<dbReference type="EMBL" id="CP022684">
    <property type="protein sequence ID" value="AUM11956.1"/>
    <property type="molecule type" value="Genomic_DNA"/>
</dbReference>
<protein>
    <recommendedName>
        <fullName evidence="4">Pilus assembly protein PilW</fullName>
    </recommendedName>
</protein>
<dbReference type="AlphaFoldDB" id="A0A2K9LHV9"/>
<dbReference type="PROSITE" id="PS00409">
    <property type="entry name" value="PROKAR_NTER_METHYL"/>
    <property type="match status" value="1"/>
</dbReference>
<reference evidence="3" key="1">
    <citation type="submission" date="2017-08" db="EMBL/GenBank/DDBJ databases">
        <title>Direct submision.</title>
        <authorList>
            <person name="Kim S.-J."/>
            <person name="Rhee S.-K."/>
        </authorList>
    </citation>
    <scope>NUCLEOTIDE SEQUENCE [LARGE SCALE GENOMIC DNA]</scope>
    <source>
        <strain evidence="3">GI5</strain>
    </source>
</reference>
<dbReference type="OrthoDB" id="5296662at2"/>
<keyword evidence="1" id="KW-0472">Membrane</keyword>
<evidence type="ECO:0000313" key="3">
    <source>
        <dbReference type="Proteomes" id="UP000235116"/>
    </source>
</evidence>
<name>A0A2K9LHV9_9GAMM</name>
<evidence type="ECO:0000313" key="2">
    <source>
        <dbReference type="EMBL" id="AUM11956.1"/>
    </source>
</evidence>
<dbReference type="Pfam" id="PF07963">
    <property type="entry name" value="N_methyl"/>
    <property type="match status" value="1"/>
</dbReference>
<dbReference type="InterPro" id="IPR012902">
    <property type="entry name" value="N_methyl_site"/>
</dbReference>
<dbReference type="RefSeq" id="WP_101893293.1">
    <property type="nucleotide sequence ID" value="NZ_CP022684.1"/>
</dbReference>
<proteinExistence type="predicted"/>
<organism evidence="2 3">
    <name type="scientific">Ketobacter alkanivorans</name>
    <dbReference type="NCBI Taxonomy" id="1917421"/>
    <lineage>
        <taxon>Bacteria</taxon>
        <taxon>Pseudomonadati</taxon>
        <taxon>Pseudomonadota</taxon>
        <taxon>Gammaproteobacteria</taxon>
        <taxon>Pseudomonadales</taxon>
        <taxon>Ketobacteraceae</taxon>
        <taxon>Ketobacter</taxon>
    </lineage>
</organism>
<keyword evidence="1" id="KW-0812">Transmembrane</keyword>
<accession>A0A2K9LHV9</accession>
<dbReference type="GO" id="GO:0043683">
    <property type="term" value="P:type IV pilus assembly"/>
    <property type="evidence" value="ECO:0007669"/>
    <property type="project" value="InterPro"/>
</dbReference>
<feature type="transmembrane region" description="Helical" evidence="1">
    <location>
        <begin position="12"/>
        <end position="31"/>
    </location>
</feature>
<keyword evidence="3" id="KW-1185">Reference proteome</keyword>
<evidence type="ECO:0000256" key="1">
    <source>
        <dbReference type="SAM" id="Phobius"/>
    </source>
</evidence>
<keyword evidence="1" id="KW-1133">Transmembrane helix</keyword>
<dbReference type="NCBIfam" id="TIGR02532">
    <property type="entry name" value="IV_pilin_GFxxxE"/>
    <property type="match status" value="1"/>
</dbReference>
<dbReference type="KEGG" id="kak:Kalk_05755"/>